<dbReference type="AlphaFoldDB" id="A0AAD4LM52"/>
<keyword evidence="2" id="KW-1185">Reference proteome</keyword>
<organism evidence="1 2">
    <name type="scientific">Lactarius akahatsu</name>
    <dbReference type="NCBI Taxonomy" id="416441"/>
    <lineage>
        <taxon>Eukaryota</taxon>
        <taxon>Fungi</taxon>
        <taxon>Dikarya</taxon>
        <taxon>Basidiomycota</taxon>
        <taxon>Agaricomycotina</taxon>
        <taxon>Agaricomycetes</taxon>
        <taxon>Russulales</taxon>
        <taxon>Russulaceae</taxon>
        <taxon>Lactarius</taxon>
    </lineage>
</organism>
<name>A0AAD4LM52_9AGAM</name>
<dbReference type="Proteomes" id="UP001201163">
    <property type="component" value="Unassembled WGS sequence"/>
</dbReference>
<evidence type="ECO:0000313" key="2">
    <source>
        <dbReference type="Proteomes" id="UP001201163"/>
    </source>
</evidence>
<gene>
    <name evidence="1" type="ORF">EDB92DRAFT_2101791</name>
</gene>
<proteinExistence type="predicted"/>
<protein>
    <submittedName>
        <fullName evidence="1">Uncharacterized protein</fullName>
    </submittedName>
</protein>
<sequence>MSPTTSKAPGFISPTLGLRWECHISGAWPSVVCIPDVLIIPQATSRLGDSHALPSTRWGFSSLRKHTLKSITPPTPHDQFVPSRTYSVDHWVLPVLTALCERSWPLCLDEARQMSTEDVVLVAMVREEICGGWKPSHPVGDDIIGMGQRQKPLRKNRIQWSPQQSIRMWKRSASAVSSSLILVWQECKPINDKLDADSILGKAGDTVEKVIRPRRFSPLGLQPMYLMR</sequence>
<reference evidence="1" key="1">
    <citation type="submission" date="2022-01" db="EMBL/GenBank/DDBJ databases">
        <title>Comparative genomics reveals a dynamic genome evolution in the ectomycorrhizal milk-cap (Lactarius) mushrooms.</title>
        <authorList>
            <consortium name="DOE Joint Genome Institute"/>
            <person name="Lebreton A."/>
            <person name="Tang N."/>
            <person name="Kuo A."/>
            <person name="LaButti K."/>
            <person name="Drula E."/>
            <person name="Barry K."/>
            <person name="Clum A."/>
            <person name="Lipzen A."/>
            <person name="Mousain D."/>
            <person name="Ng V."/>
            <person name="Wang R."/>
            <person name="Wang X."/>
            <person name="Dai Y."/>
            <person name="Henrissat B."/>
            <person name="Grigoriev I.V."/>
            <person name="Guerin-Laguette A."/>
            <person name="Yu F."/>
            <person name="Martin F.M."/>
        </authorList>
    </citation>
    <scope>NUCLEOTIDE SEQUENCE</scope>
    <source>
        <strain evidence="1">QP</strain>
    </source>
</reference>
<dbReference type="EMBL" id="JAKELL010000008">
    <property type="protein sequence ID" value="KAH8996892.1"/>
    <property type="molecule type" value="Genomic_DNA"/>
</dbReference>
<evidence type="ECO:0000313" key="1">
    <source>
        <dbReference type="EMBL" id="KAH8996892.1"/>
    </source>
</evidence>
<comment type="caution">
    <text evidence="1">The sequence shown here is derived from an EMBL/GenBank/DDBJ whole genome shotgun (WGS) entry which is preliminary data.</text>
</comment>
<accession>A0AAD4LM52</accession>